<sequence>MTTSIELYNGWLGDGLFASVSSPDLAVSKMQAFERSGLERLNHVDLNKLDTYVRTYDSSSSYRLSATIEAKGKIDLGIASAEAKVTAQKQLTKTSNSSVLKAVVTVEDSTWMLDPEQLVLSPSAKFALRPNSGAVSDLEQSGKSVDDNFRALYGDYYCCGITLGGELEANMVLESSAEESLERIELTIKVKVLFIKKTIKKTKVNVDRKYNMKFTTAYMDSLSSAHRTAYESKNPPSTDRGLEEAVEEMRSRVEGFSDKLGREIESSLSGADTGKLGQMLGGNLNRNLVMRFHFNPYTTLPDYLRSRRSSYEAALLEEQALKFQVKELALMRTVMENLRLELKEMDESEKDDRLSTMTAMLEDVSFPLRSELKRSYENYHEFWSLDFSKTFREIGYI</sequence>
<protein>
    <submittedName>
        <fullName evidence="1">Uncharacterized protein</fullName>
    </submittedName>
</protein>
<dbReference type="AlphaFoldDB" id="A0AAV8ULY7"/>
<keyword evidence="2" id="KW-1185">Reference proteome</keyword>
<evidence type="ECO:0000313" key="1">
    <source>
        <dbReference type="EMBL" id="KAJ8903574.1"/>
    </source>
</evidence>
<name>A0AAV8ULY7_9RHOD</name>
<gene>
    <name evidence="1" type="ORF">NDN08_004678</name>
</gene>
<evidence type="ECO:0000313" key="2">
    <source>
        <dbReference type="Proteomes" id="UP001157974"/>
    </source>
</evidence>
<organism evidence="1 2">
    <name type="scientific">Rhodosorus marinus</name>
    <dbReference type="NCBI Taxonomy" id="101924"/>
    <lineage>
        <taxon>Eukaryota</taxon>
        <taxon>Rhodophyta</taxon>
        <taxon>Stylonematophyceae</taxon>
        <taxon>Stylonematales</taxon>
        <taxon>Stylonemataceae</taxon>
        <taxon>Rhodosorus</taxon>
    </lineage>
</organism>
<accession>A0AAV8ULY7</accession>
<dbReference type="EMBL" id="JAMWBK010000007">
    <property type="protein sequence ID" value="KAJ8903574.1"/>
    <property type="molecule type" value="Genomic_DNA"/>
</dbReference>
<reference evidence="1 2" key="1">
    <citation type="journal article" date="2023" name="Nat. Commun.">
        <title>Origin of minicircular mitochondrial genomes in red algae.</title>
        <authorList>
            <person name="Lee Y."/>
            <person name="Cho C.H."/>
            <person name="Lee Y.M."/>
            <person name="Park S.I."/>
            <person name="Yang J.H."/>
            <person name="West J.A."/>
            <person name="Bhattacharya D."/>
            <person name="Yoon H.S."/>
        </authorList>
    </citation>
    <scope>NUCLEOTIDE SEQUENCE [LARGE SCALE GENOMIC DNA]</scope>
    <source>
        <strain evidence="1 2">CCMP1338</strain>
        <tissue evidence="1">Whole cell</tissue>
    </source>
</reference>
<dbReference type="Proteomes" id="UP001157974">
    <property type="component" value="Unassembled WGS sequence"/>
</dbReference>
<comment type="caution">
    <text evidence="1">The sequence shown here is derived from an EMBL/GenBank/DDBJ whole genome shotgun (WGS) entry which is preliminary data.</text>
</comment>
<proteinExistence type="predicted"/>